<gene>
    <name evidence="1" type="ORF">RHMOL_Rhmol01G0261800</name>
</gene>
<evidence type="ECO:0000313" key="2">
    <source>
        <dbReference type="Proteomes" id="UP001062846"/>
    </source>
</evidence>
<protein>
    <submittedName>
        <fullName evidence="1">Uncharacterized protein</fullName>
    </submittedName>
</protein>
<dbReference type="EMBL" id="CM046388">
    <property type="protein sequence ID" value="KAI8573221.1"/>
    <property type="molecule type" value="Genomic_DNA"/>
</dbReference>
<evidence type="ECO:0000313" key="1">
    <source>
        <dbReference type="EMBL" id="KAI8573221.1"/>
    </source>
</evidence>
<name>A0ACC0Q5V8_RHOML</name>
<proteinExistence type="predicted"/>
<dbReference type="Proteomes" id="UP001062846">
    <property type="component" value="Chromosome 1"/>
</dbReference>
<comment type="caution">
    <text evidence="1">The sequence shown here is derived from an EMBL/GenBank/DDBJ whole genome shotgun (WGS) entry which is preliminary data.</text>
</comment>
<reference evidence="1" key="1">
    <citation type="submission" date="2022-02" db="EMBL/GenBank/DDBJ databases">
        <title>Plant Genome Project.</title>
        <authorList>
            <person name="Zhang R.-G."/>
        </authorList>
    </citation>
    <scope>NUCLEOTIDE SEQUENCE</scope>
    <source>
        <strain evidence="1">AT1</strain>
    </source>
</reference>
<keyword evidence="2" id="KW-1185">Reference proteome</keyword>
<accession>A0ACC0Q5V8</accession>
<organism evidence="1 2">
    <name type="scientific">Rhododendron molle</name>
    <name type="common">Chinese azalea</name>
    <name type="synonym">Azalea mollis</name>
    <dbReference type="NCBI Taxonomy" id="49168"/>
    <lineage>
        <taxon>Eukaryota</taxon>
        <taxon>Viridiplantae</taxon>
        <taxon>Streptophyta</taxon>
        <taxon>Embryophyta</taxon>
        <taxon>Tracheophyta</taxon>
        <taxon>Spermatophyta</taxon>
        <taxon>Magnoliopsida</taxon>
        <taxon>eudicotyledons</taxon>
        <taxon>Gunneridae</taxon>
        <taxon>Pentapetalae</taxon>
        <taxon>asterids</taxon>
        <taxon>Ericales</taxon>
        <taxon>Ericaceae</taxon>
        <taxon>Ericoideae</taxon>
        <taxon>Rhodoreae</taxon>
        <taxon>Rhododendron</taxon>
    </lineage>
</organism>
<sequence length="198" mass="21078">MLKSSRLLVLFRKLMIGPMNDPEASLKEPSEGGYGLLASAESVAVSGNLLEVTLYFGFLDPPFWAFVLAAAAAAAVLVDLAKVVGGLVDGVLKVGWCGGWRWGAGFRTATRGWELGFGDVGRWRGWRWWRVLVVGQLGVVGLVWVDCRSGGGRRGDRVFWVVAGEVVLGGSVRGGGLFLVGVLRFSSWDVAGTAAGCF</sequence>